<reference evidence="3 4" key="1">
    <citation type="submission" date="2019-09" db="EMBL/GenBank/DDBJ databases">
        <title>Goodfellowia gen. nov., a new genus of the Pseudonocardineae related to Actinoalloteichus, containing Goodfellowia coeruleoviolacea gen. nov., comb. nov. gen. nov., comb. nov.</title>
        <authorList>
            <person name="Labeda D."/>
        </authorList>
    </citation>
    <scope>NUCLEOTIDE SEQUENCE [LARGE SCALE GENOMIC DNA]</scope>
    <source>
        <strain evidence="3 4">AN110305</strain>
    </source>
</reference>
<gene>
    <name evidence="3" type="ORF">F0L68_27045</name>
</gene>
<reference evidence="3 4" key="2">
    <citation type="submission" date="2019-09" db="EMBL/GenBank/DDBJ databases">
        <authorList>
            <person name="Jin C."/>
        </authorList>
    </citation>
    <scope>NUCLEOTIDE SEQUENCE [LARGE SCALE GENOMIC DNA]</scope>
    <source>
        <strain evidence="3 4">AN110305</strain>
    </source>
</reference>
<dbReference type="Pfam" id="PF00496">
    <property type="entry name" value="SBP_bac_5"/>
    <property type="match status" value="1"/>
</dbReference>
<organism evidence="3 4">
    <name type="scientific">Solihabitans fulvus</name>
    <dbReference type="NCBI Taxonomy" id="1892852"/>
    <lineage>
        <taxon>Bacteria</taxon>
        <taxon>Bacillati</taxon>
        <taxon>Actinomycetota</taxon>
        <taxon>Actinomycetes</taxon>
        <taxon>Pseudonocardiales</taxon>
        <taxon>Pseudonocardiaceae</taxon>
        <taxon>Solihabitans</taxon>
    </lineage>
</organism>
<evidence type="ECO:0000313" key="3">
    <source>
        <dbReference type="EMBL" id="KAA2256104.1"/>
    </source>
</evidence>
<dbReference type="Gene3D" id="3.40.190.10">
    <property type="entry name" value="Periplasmic binding protein-like II"/>
    <property type="match status" value="1"/>
</dbReference>
<sequence length="575" mass="60873">MRAVSSGPLAGARPSSRHVRRIATAVTAVVGVAALSACGANEQTPSGASQSDAAPGGTLNILTDSASNPFDPAKSSGLAITSLALVHRRLTSWHIAEGQAAKVVPDLATDTGKATDDGKTWTFTLKDGLKYSDGTPIVTADIKWGVERSYAAAFSSGLSYHKPLLVGGADYKGPFDGKELDSIETPDTKTIVFHLVRSYGDWTWLASTPAFAPVPKGKGAEPTYGEHPVASGPYQVAEYQKGVKVRLTRNPNWDKKTDEVRKGLPDEVDFQLSQDTTTVSQRLVADSGADQSAFGASFVSPAQLAQLQSDSSAKQRLVTSKSGALAYLALNTKKGPLANVKVRQAFQYAVDKSAFQVASAGSAQLAGEVATTLITPGITGREQYDQYQTKPTGDPDKAKQLLADAGFPNGIDNLDFVVGKTNSGPDKAQALQASLAKAGIKVNIRTLDSDTYDSEVTGNDAKYDLVLGSWQPDFPSANGNIQPLFGTTEIGNGGYNISRYSNPDVDSLIEKAESTVDPTEAGKIWAQADKKIMQDSPVVPLIYTRNSFLHGSKVTGFSIADFPSYPNYLVLGVNK</sequence>
<dbReference type="PIRSF" id="PIRSF002741">
    <property type="entry name" value="MppA"/>
    <property type="match status" value="1"/>
</dbReference>
<proteinExistence type="predicted"/>
<dbReference type="RefSeq" id="WP_149852634.1">
    <property type="nucleotide sequence ID" value="NZ_VUOB01000053.1"/>
</dbReference>
<name>A0A5B2WYX5_9PSEU</name>
<dbReference type="GO" id="GO:0015833">
    <property type="term" value="P:peptide transport"/>
    <property type="evidence" value="ECO:0007669"/>
    <property type="project" value="TreeGrafter"/>
</dbReference>
<dbReference type="SUPFAM" id="SSF53850">
    <property type="entry name" value="Periplasmic binding protein-like II"/>
    <property type="match status" value="1"/>
</dbReference>
<dbReference type="GO" id="GO:1904680">
    <property type="term" value="F:peptide transmembrane transporter activity"/>
    <property type="evidence" value="ECO:0007669"/>
    <property type="project" value="TreeGrafter"/>
</dbReference>
<dbReference type="PANTHER" id="PTHR30290:SF83">
    <property type="entry name" value="ABC TRANSPORTER SUBSTRATE-BINDING PROTEIN"/>
    <property type="match status" value="1"/>
</dbReference>
<dbReference type="AlphaFoldDB" id="A0A5B2WYX5"/>
<dbReference type="EMBL" id="VUOB01000053">
    <property type="protein sequence ID" value="KAA2256104.1"/>
    <property type="molecule type" value="Genomic_DNA"/>
</dbReference>
<keyword evidence="4" id="KW-1185">Reference proteome</keyword>
<protein>
    <submittedName>
        <fullName evidence="3">ABC transporter substrate-binding protein</fullName>
    </submittedName>
</protein>
<dbReference type="Gene3D" id="3.10.105.10">
    <property type="entry name" value="Dipeptide-binding Protein, Domain 3"/>
    <property type="match status" value="1"/>
</dbReference>
<feature type="domain" description="Solute-binding protein family 5" evidence="2">
    <location>
        <begin position="102"/>
        <end position="491"/>
    </location>
</feature>
<dbReference type="GO" id="GO:0042597">
    <property type="term" value="C:periplasmic space"/>
    <property type="evidence" value="ECO:0007669"/>
    <property type="project" value="UniProtKB-ARBA"/>
</dbReference>
<dbReference type="InterPro" id="IPR039424">
    <property type="entry name" value="SBP_5"/>
</dbReference>
<accession>A0A5B2WYX5</accession>
<evidence type="ECO:0000259" key="2">
    <source>
        <dbReference type="Pfam" id="PF00496"/>
    </source>
</evidence>
<dbReference type="InterPro" id="IPR030678">
    <property type="entry name" value="Peptide/Ni-bd"/>
</dbReference>
<comment type="caution">
    <text evidence="3">The sequence shown here is derived from an EMBL/GenBank/DDBJ whole genome shotgun (WGS) entry which is preliminary data.</text>
</comment>
<dbReference type="GO" id="GO:0043190">
    <property type="term" value="C:ATP-binding cassette (ABC) transporter complex"/>
    <property type="evidence" value="ECO:0007669"/>
    <property type="project" value="InterPro"/>
</dbReference>
<dbReference type="CDD" id="cd08506">
    <property type="entry name" value="PBP2_clavulanate_OppA2"/>
    <property type="match status" value="1"/>
</dbReference>
<feature type="compositionally biased region" description="Polar residues" evidence="1">
    <location>
        <begin position="41"/>
        <end position="52"/>
    </location>
</feature>
<dbReference type="OrthoDB" id="9796817at2"/>
<dbReference type="InterPro" id="IPR000914">
    <property type="entry name" value="SBP_5_dom"/>
</dbReference>
<evidence type="ECO:0000313" key="4">
    <source>
        <dbReference type="Proteomes" id="UP000323454"/>
    </source>
</evidence>
<dbReference type="Proteomes" id="UP000323454">
    <property type="component" value="Unassembled WGS sequence"/>
</dbReference>
<feature type="region of interest" description="Disordered" evidence="1">
    <location>
        <begin position="40"/>
        <end position="60"/>
    </location>
</feature>
<dbReference type="PANTHER" id="PTHR30290">
    <property type="entry name" value="PERIPLASMIC BINDING COMPONENT OF ABC TRANSPORTER"/>
    <property type="match status" value="1"/>
</dbReference>
<evidence type="ECO:0000256" key="1">
    <source>
        <dbReference type="SAM" id="MobiDB-lite"/>
    </source>
</evidence>